<feature type="region of interest" description="Disordered" evidence="1">
    <location>
        <begin position="713"/>
        <end position="738"/>
    </location>
</feature>
<feature type="compositionally biased region" description="Polar residues" evidence="1">
    <location>
        <begin position="141"/>
        <end position="155"/>
    </location>
</feature>
<keyword evidence="2" id="KW-0472">Membrane</keyword>
<feature type="compositionally biased region" description="Low complexity" evidence="1">
    <location>
        <begin position="78"/>
        <end position="89"/>
    </location>
</feature>
<feature type="region of interest" description="Disordered" evidence="1">
    <location>
        <begin position="276"/>
        <end position="312"/>
    </location>
</feature>
<feature type="compositionally biased region" description="Basic and acidic residues" evidence="1">
    <location>
        <begin position="523"/>
        <end position="540"/>
    </location>
</feature>
<dbReference type="AlphaFoldDB" id="A0A7S3Q2X2"/>
<gene>
    <name evidence="3" type="ORF">CDEB00056_LOCUS8538</name>
</gene>
<feature type="compositionally biased region" description="Low complexity" evidence="1">
    <location>
        <begin position="723"/>
        <end position="738"/>
    </location>
</feature>
<feature type="compositionally biased region" description="Polar residues" evidence="1">
    <location>
        <begin position="100"/>
        <end position="109"/>
    </location>
</feature>
<evidence type="ECO:0000256" key="1">
    <source>
        <dbReference type="SAM" id="MobiDB-lite"/>
    </source>
</evidence>
<feature type="transmembrane region" description="Helical" evidence="2">
    <location>
        <begin position="842"/>
        <end position="862"/>
    </location>
</feature>
<feature type="region of interest" description="Disordered" evidence="1">
    <location>
        <begin position="137"/>
        <end position="194"/>
    </location>
</feature>
<evidence type="ECO:0000313" key="3">
    <source>
        <dbReference type="EMBL" id="CAE0463697.1"/>
    </source>
</evidence>
<feature type="region of interest" description="Disordered" evidence="1">
    <location>
        <begin position="67"/>
        <end position="123"/>
    </location>
</feature>
<feature type="region of interest" description="Disordered" evidence="1">
    <location>
        <begin position="29"/>
        <end position="51"/>
    </location>
</feature>
<feature type="region of interest" description="Disordered" evidence="1">
    <location>
        <begin position="523"/>
        <end position="567"/>
    </location>
</feature>
<sequence>MSDDDLIAFSEDGDDDIIVDIVAAEAAVIETSPSNESGGSGRSSGMGSFVDADADDVDVNVIVAAEAAAIETSPSNESDGSGRSSGMGSFVDAENERSDVQTLDNSSSPILVAESGEPAEIASEENVVSATAINDEKCSSIDEQPQPSRPVTASATIKDFPLSVGRQQSKEPSETSVEDQTSSSVDENPSKNDATTYKYVEAHTSVQEQPIATMSEYTSSSEVNTQQFDASKETETCIIENVPETTETSVVVSLDVRSLVEASDVDDVDISSLIEELEPIQPSSESKNSTEEIGEQSNTHVAAEEEQEQVIETNRKNESVYIRAMKVAELKIASQDSISTEEINDSVVHKNDGVEKGFQQIDESQVLTNAEDILAIGKISVQADVEGSQKNANESPMNKIESKDSSTKAAFCDIAIVKELEKFTSLKGNQQAVADANTNENNADVASNFGITTNEPEKAQQGAIDTNTNEKKLDECAEDVVPIITKESEKSIKIEPVEGTKNIVPDPEVVHELENSINTEGKEHFVNDNKPEDSKTKVIPDDGIITKESTSTSFSPPPPPPSRPPPVRHYEMVNIKKTSRMTPVIPEIAYSRPNPTIEDILSGPSNDDLTDVGSGDLINMASTDASYFTTSSQVTTRRENKGGIRAIENDTERARLRQLALKSVGMAAVQEGTTSHLNMGKPKCDAWAAKQGCAPPPTIGDFELVNMKDAGPQRTYQQPQVVTKTDSGSTNSSSSSAVPTQTFQNLAPVKAKNGVLVDIGRLIVVGVVSLVGGIFASIFVDITCNFVSIAKEVGYYGEILTVHAGMSQFTSIDSVFLGQSFCIAYDHEYYSKEAPSFARTSGALAAVAGLLASATVWHYVFTKGTSAPVWNFSICCAALAAIFQLGTFQFFFSSVCAEESCGFGAGSFMSLIATGVYVYTAFEMHRNSPVRALIDIDKDSLLSTSALSYAAPEMV</sequence>
<feature type="compositionally biased region" description="Polar residues" evidence="1">
    <location>
        <begin position="174"/>
        <end position="194"/>
    </location>
</feature>
<feature type="compositionally biased region" description="Pro residues" evidence="1">
    <location>
        <begin position="555"/>
        <end position="567"/>
    </location>
</feature>
<evidence type="ECO:0000256" key="2">
    <source>
        <dbReference type="SAM" id="Phobius"/>
    </source>
</evidence>
<feature type="transmembrane region" description="Helical" evidence="2">
    <location>
        <begin position="869"/>
        <end position="891"/>
    </location>
</feature>
<keyword evidence="2" id="KW-0812">Transmembrane</keyword>
<proteinExistence type="predicted"/>
<dbReference type="EMBL" id="HBIO01010988">
    <property type="protein sequence ID" value="CAE0463697.1"/>
    <property type="molecule type" value="Transcribed_RNA"/>
</dbReference>
<protein>
    <submittedName>
        <fullName evidence="3">Uncharacterized protein</fullName>
    </submittedName>
</protein>
<organism evidence="3">
    <name type="scientific">Chaetoceros debilis</name>
    <dbReference type="NCBI Taxonomy" id="122233"/>
    <lineage>
        <taxon>Eukaryota</taxon>
        <taxon>Sar</taxon>
        <taxon>Stramenopiles</taxon>
        <taxon>Ochrophyta</taxon>
        <taxon>Bacillariophyta</taxon>
        <taxon>Coscinodiscophyceae</taxon>
        <taxon>Chaetocerotophycidae</taxon>
        <taxon>Chaetocerotales</taxon>
        <taxon>Chaetocerotaceae</taxon>
        <taxon>Chaetoceros</taxon>
    </lineage>
</organism>
<feature type="transmembrane region" description="Helical" evidence="2">
    <location>
        <begin position="903"/>
        <end position="922"/>
    </location>
</feature>
<keyword evidence="2" id="KW-1133">Transmembrane helix</keyword>
<accession>A0A7S3Q2X2</accession>
<name>A0A7S3Q2X2_9STRA</name>
<reference evidence="3" key="1">
    <citation type="submission" date="2021-01" db="EMBL/GenBank/DDBJ databases">
        <authorList>
            <person name="Corre E."/>
            <person name="Pelletier E."/>
            <person name="Niang G."/>
            <person name="Scheremetjew M."/>
            <person name="Finn R."/>
            <person name="Kale V."/>
            <person name="Holt S."/>
            <person name="Cochrane G."/>
            <person name="Meng A."/>
            <person name="Brown T."/>
            <person name="Cohen L."/>
        </authorList>
    </citation>
    <scope>NUCLEOTIDE SEQUENCE</scope>
    <source>
        <strain evidence="3">MM31A-1</strain>
    </source>
</reference>